<accession>A0A8J4VKX1</accession>
<evidence type="ECO:0000313" key="2">
    <source>
        <dbReference type="Proteomes" id="UP000737018"/>
    </source>
</evidence>
<name>A0A8J4VKX1_9ROSI</name>
<dbReference type="AlphaFoldDB" id="A0A8J4VKX1"/>
<keyword evidence="2" id="KW-1185">Reference proteome</keyword>
<sequence length="73" mass="8315">MVVHILPPILRVQELRAKMPKHKKRLIKFKCRGASILGVVAQDEMQSYVKAWTKKFNSNDPLMAEVVVIKGSL</sequence>
<proteinExistence type="predicted"/>
<reference evidence="1" key="1">
    <citation type="submission" date="2020-03" db="EMBL/GenBank/DDBJ databases">
        <title>Castanea mollissima Vanexum genome sequencing.</title>
        <authorList>
            <person name="Staton M."/>
        </authorList>
    </citation>
    <scope>NUCLEOTIDE SEQUENCE</scope>
    <source>
        <tissue evidence="1">Leaf</tissue>
    </source>
</reference>
<dbReference type="EMBL" id="JRKL02002022">
    <property type="protein sequence ID" value="KAF3960852.1"/>
    <property type="molecule type" value="Genomic_DNA"/>
</dbReference>
<protein>
    <submittedName>
        <fullName evidence="1">Uncharacterized protein</fullName>
    </submittedName>
</protein>
<organism evidence="1 2">
    <name type="scientific">Castanea mollissima</name>
    <name type="common">Chinese chestnut</name>
    <dbReference type="NCBI Taxonomy" id="60419"/>
    <lineage>
        <taxon>Eukaryota</taxon>
        <taxon>Viridiplantae</taxon>
        <taxon>Streptophyta</taxon>
        <taxon>Embryophyta</taxon>
        <taxon>Tracheophyta</taxon>
        <taxon>Spermatophyta</taxon>
        <taxon>Magnoliopsida</taxon>
        <taxon>eudicotyledons</taxon>
        <taxon>Gunneridae</taxon>
        <taxon>Pentapetalae</taxon>
        <taxon>rosids</taxon>
        <taxon>fabids</taxon>
        <taxon>Fagales</taxon>
        <taxon>Fagaceae</taxon>
        <taxon>Castanea</taxon>
    </lineage>
</organism>
<comment type="caution">
    <text evidence="1">The sequence shown here is derived from an EMBL/GenBank/DDBJ whole genome shotgun (WGS) entry which is preliminary data.</text>
</comment>
<evidence type="ECO:0000313" key="1">
    <source>
        <dbReference type="EMBL" id="KAF3960852.1"/>
    </source>
</evidence>
<gene>
    <name evidence="1" type="ORF">CMV_014467</name>
</gene>
<dbReference type="Proteomes" id="UP000737018">
    <property type="component" value="Unassembled WGS sequence"/>
</dbReference>